<sequence>MFVLSNAWRALTRSKGRTALTAFITLAVTFGTVAGLAIIQEDTNAHTTAYDQQKATLAIRPTAATWKKVSATDQSSTRHYMTWSTYNEYAALIQSAVSSLNFTFTETAPARVNGDLKALDGGSLGTAGDDATGGRLIWRAFWTKDAATASDLGAYAIVDGKNLTYDTQSSNPDATSALVSKAFASANGLKVGDTFKVATASDPSTTAELKVRGIYRYTSGSTVDNPVTAARNRENAIFTAYPAFSKAGLDPQSVDQNTPGWKVPDLDVTFDVNSPATYRALVANLKKAKLPAKGYAVSSPSLEAYTASLKPLDKLASRARTYTAILAGVGGVLLLILVLSGAWTPKRDDEIGMALVSGVTRGRLGWQFMLEVFIVTLPFYVIGLVGGAFAAKPIGPALASGHAIPVTSDLIWTMVWYGLGSILILAILAALHLAFFSANKLFAADGDWGTVSETEAIETAETTGAAENDEAAEATAHDAGEANKTTTTTDDAEAQA</sequence>
<accession>A0A0M4LH09</accession>
<keyword evidence="3 7" id="KW-0812">Transmembrane</keyword>
<dbReference type="GO" id="GO:0022857">
    <property type="term" value="F:transmembrane transporter activity"/>
    <property type="evidence" value="ECO:0007669"/>
    <property type="project" value="TreeGrafter"/>
</dbReference>
<evidence type="ECO:0000313" key="10">
    <source>
        <dbReference type="Proteomes" id="UP000067206"/>
    </source>
</evidence>
<dbReference type="InterPro" id="IPR003838">
    <property type="entry name" value="ABC3_permease_C"/>
</dbReference>
<dbReference type="PANTHER" id="PTHR30572">
    <property type="entry name" value="MEMBRANE COMPONENT OF TRANSPORTER-RELATED"/>
    <property type="match status" value="1"/>
</dbReference>
<evidence type="ECO:0000256" key="4">
    <source>
        <dbReference type="ARBA" id="ARBA00022989"/>
    </source>
</evidence>
<feature type="transmembrane region" description="Helical" evidence="7">
    <location>
        <begin position="364"/>
        <end position="390"/>
    </location>
</feature>
<evidence type="ECO:0000256" key="5">
    <source>
        <dbReference type="ARBA" id="ARBA00023136"/>
    </source>
</evidence>
<dbReference type="Proteomes" id="UP000067206">
    <property type="component" value="Chromosome"/>
</dbReference>
<dbReference type="GO" id="GO:0005886">
    <property type="term" value="C:plasma membrane"/>
    <property type="evidence" value="ECO:0007669"/>
    <property type="project" value="UniProtKB-SubCell"/>
</dbReference>
<feature type="compositionally biased region" description="Low complexity" evidence="6">
    <location>
        <begin position="457"/>
        <end position="466"/>
    </location>
</feature>
<evidence type="ECO:0000259" key="8">
    <source>
        <dbReference type="Pfam" id="PF02687"/>
    </source>
</evidence>
<feature type="transmembrane region" description="Helical" evidence="7">
    <location>
        <begin position="322"/>
        <end position="343"/>
    </location>
</feature>
<dbReference type="PANTHER" id="PTHR30572:SF9">
    <property type="entry name" value="ABC TRANSPORTER PERMEASE PROTEIN"/>
    <property type="match status" value="1"/>
</dbReference>
<evidence type="ECO:0000256" key="7">
    <source>
        <dbReference type="SAM" id="Phobius"/>
    </source>
</evidence>
<name>A0A0M4LH09_BIFLI</name>
<evidence type="ECO:0000256" key="1">
    <source>
        <dbReference type="ARBA" id="ARBA00004651"/>
    </source>
</evidence>
<feature type="domain" description="ABC3 transporter permease C-terminal" evidence="8">
    <location>
        <begin position="326"/>
        <end position="435"/>
    </location>
</feature>
<evidence type="ECO:0000313" key="9">
    <source>
        <dbReference type="EMBL" id="ALE08600.1"/>
    </source>
</evidence>
<feature type="transmembrane region" description="Helical" evidence="7">
    <location>
        <begin position="410"/>
        <end position="435"/>
    </location>
</feature>
<dbReference type="AlphaFoldDB" id="A0A0M4LH09"/>
<dbReference type="InterPro" id="IPR050250">
    <property type="entry name" value="Macrolide_Exporter_MacB"/>
</dbReference>
<evidence type="ECO:0000256" key="2">
    <source>
        <dbReference type="ARBA" id="ARBA00022475"/>
    </source>
</evidence>
<gene>
    <name evidence="9" type="ORF">RY67_537</name>
</gene>
<reference evidence="9 10" key="1">
    <citation type="submission" date="2014-12" db="EMBL/GenBank/DDBJ databases">
        <title>Complete genome sequence of Bifidobacterium longum subsp. infantis BT1.</title>
        <authorList>
            <person name="Kim J.F."/>
            <person name="Kwak M.-J."/>
        </authorList>
    </citation>
    <scope>NUCLEOTIDE SEQUENCE [LARGE SCALE GENOMIC DNA]</scope>
    <source>
        <strain evidence="9 10">BT1</strain>
    </source>
</reference>
<evidence type="ECO:0000256" key="3">
    <source>
        <dbReference type="ARBA" id="ARBA00022692"/>
    </source>
</evidence>
<proteinExistence type="predicted"/>
<comment type="subcellular location">
    <subcellularLocation>
        <location evidence="1">Cell membrane</location>
        <topology evidence="1">Multi-pass membrane protein</topology>
    </subcellularLocation>
</comment>
<dbReference type="RefSeq" id="WP_060620241.1">
    <property type="nucleotide sequence ID" value="NZ_CP010411.1"/>
</dbReference>
<feature type="region of interest" description="Disordered" evidence="6">
    <location>
        <begin position="457"/>
        <end position="496"/>
    </location>
</feature>
<dbReference type="PATRIC" id="fig|1682.24.peg.519"/>
<dbReference type="EMBL" id="CP010411">
    <property type="protein sequence ID" value="ALE08600.1"/>
    <property type="molecule type" value="Genomic_DNA"/>
</dbReference>
<keyword evidence="5 7" id="KW-0472">Membrane</keyword>
<evidence type="ECO:0000256" key="6">
    <source>
        <dbReference type="SAM" id="MobiDB-lite"/>
    </source>
</evidence>
<dbReference type="Pfam" id="PF02687">
    <property type="entry name" value="FtsX"/>
    <property type="match status" value="1"/>
</dbReference>
<organism evidence="9 10">
    <name type="scientific">Bifidobacterium longum subsp. infantis</name>
    <dbReference type="NCBI Taxonomy" id="1682"/>
    <lineage>
        <taxon>Bacteria</taxon>
        <taxon>Bacillati</taxon>
        <taxon>Actinomycetota</taxon>
        <taxon>Actinomycetes</taxon>
        <taxon>Bifidobacteriales</taxon>
        <taxon>Bifidobacteriaceae</taxon>
        <taxon>Bifidobacterium</taxon>
    </lineage>
</organism>
<keyword evidence="4 7" id="KW-1133">Transmembrane helix</keyword>
<protein>
    <submittedName>
        <fullName evidence="9">ABC transporter permease component</fullName>
    </submittedName>
</protein>
<keyword evidence="2" id="KW-1003">Cell membrane</keyword>